<sequence length="68" mass="7530">MSSELELQQSRIFGSNEWAPGGRYSVAKPLSTTSKLIAPPSTESLCVPMSLLTTNEKTIRRCTHEHPQ</sequence>
<dbReference type="Proteomes" id="UP000815677">
    <property type="component" value="Unassembled WGS sequence"/>
</dbReference>
<gene>
    <name evidence="1" type="ORF">MCHLO_13541</name>
</gene>
<organism evidence="1 2">
    <name type="scientific">Mycena chlorophos</name>
    <name type="common">Agaric fungus</name>
    <name type="synonym">Agaricus chlorophos</name>
    <dbReference type="NCBI Taxonomy" id="658473"/>
    <lineage>
        <taxon>Eukaryota</taxon>
        <taxon>Fungi</taxon>
        <taxon>Dikarya</taxon>
        <taxon>Basidiomycota</taxon>
        <taxon>Agaricomycotina</taxon>
        <taxon>Agaricomycetes</taxon>
        <taxon>Agaricomycetidae</taxon>
        <taxon>Agaricales</taxon>
        <taxon>Marasmiineae</taxon>
        <taxon>Mycenaceae</taxon>
        <taxon>Mycena</taxon>
    </lineage>
</organism>
<protein>
    <submittedName>
        <fullName evidence="1">Uncharacterized protein</fullName>
    </submittedName>
</protein>
<dbReference type="EMBL" id="DF849371">
    <property type="protein sequence ID" value="GAT56951.1"/>
    <property type="molecule type" value="Genomic_DNA"/>
</dbReference>
<proteinExistence type="predicted"/>
<accession>A0ABQ0M441</accession>
<reference evidence="1" key="1">
    <citation type="submission" date="2014-09" db="EMBL/GenBank/DDBJ databases">
        <title>Genome sequence of the luminous mushroom Mycena chlorophos for searching fungal bioluminescence genes.</title>
        <authorList>
            <person name="Tanaka Y."/>
            <person name="Kasuga D."/>
            <person name="Oba Y."/>
            <person name="Hase S."/>
            <person name="Sato K."/>
            <person name="Oba Y."/>
            <person name="Sakakibara Y."/>
        </authorList>
    </citation>
    <scope>NUCLEOTIDE SEQUENCE</scope>
</reference>
<evidence type="ECO:0000313" key="1">
    <source>
        <dbReference type="EMBL" id="GAT56951.1"/>
    </source>
</evidence>
<name>A0ABQ0M441_MYCCL</name>
<keyword evidence="2" id="KW-1185">Reference proteome</keyword>
<evidence type="ECO:0000313" key="2">
    <source>
        <dbReference type="Proteomes" id="UP000815677"/>
    </source>
</evidence>